<evidence type="ECO:0000256" key="8">
    <source>
        <dbReference type="ARBA" id="ARBA00023239"/>
    </source>
</evidence>
<name>A0A7D8V1P8_VANHU</name>
<comment type="catalytic activity">
    <reaction evidence="1">
        <text>(2S)-2-acetolactate + H(+) = (R)-acetoin + CO2</text>
        <dbReference type="Rhea" id="RHEA:21580"/>
        <dbReference type="ChEBI" id="CHEBI:15378"/>
        <dbReference type="ChEBI" id="CHEBI:15686"/>
        <dbReference type="ChEBI" id="CHEBI:16526"/>
        <dbReference type="ChEBI" id="CHEBI:58476"/>
        <dbReference type="EC" id="4.1.1.5"/>
    </reaction>
</comment>
<organism evidence="9 10">
    <name type="scientific">Vanrija humicola</name>
    <name type="common">Yeast</name>
    <name type="synonym">Cryptococcus humicola</name>
    <dbReference type="NCBI Taxonomy" id="5417"/>
    <lineage>
        <taxon>Eukaryota</taxon>
        <taxon>Fungi</taxon>
        <taxon>Dikarya</taxon>
        <taxon>Basidiomycota</taxon>
        <taxon>Agaricomycotina</taxon>
        <taxon>Tremellomycetes</taxon>
        <taxon>Trichosporonales</taxon>
        <taxon>Trichosporonaceae</taxon>
        <taxon>Vanrija</taxon>
    </lineage>
</organism>
<dbReference type="GO" id="GO:0045151">
    <property type="term" value="P:acetoin biosynthetic process"/>
    <property type="evidence" value="ECO:0007669"/>
    <property type="project" value="UniProtKB-KW"/>
</dbReference>
<keyword evidence="6" id="KW-0210">Decarboxylase</keyword>
<evidence type="ECO:0000256" key="5">
    <source>
        <dbReference type="ARBA" id="ARBA00020164"/>
    </source>
</evidence>
<comment type="similarity">
    <text evidence="3">Belongs to the alpha-acetolactate decarboxylase family.</text>
</comment>
<evidence type="ECO:0000313" key="10">
    <source>
        <dbReference type="Proteomes" id="UP000473826"/>
    </source>
</evidence>
<dbReference type="AlphaFoldDB" id="A0A7D8V1P8"/>
<evidence type="ECO:0000256" key="2">
    <source>
        <dbReference type="ARBA" id="ARBA00005170"/>
    </source>
</evidence>
<evidence type="ECO:0000256" key="3">
    <source>
        <dbReference type="ARBA" id="ARBA00007106"/>
    </source>
</evidence>
<sequence>MDGVAGTGIPLRSILEHGSHGLGTFRGMRGELIAFDGEVWQMKHDGSVRRADVSGADGEDYSPFAMVTDFRAEHSGTATLSEKGGVEGVLAALAPDAHNTHIAFRLDGAFKRIRVRTAQGQCYEGEGLKDVASRQVEVTLPASRGTVVGFRSPQFLQGVVVAGVHMHYIDDARTAGGHVLALESDGEVKVQVAELWRTVMDLPRGDKAFNEAPLALNDGGIKAVEG</sequence>
<keyword evidence="8" id="KW-0456">Lyase</keyword>
<evidence type="ECO:0000256" key="6">
    <source>
        <dbReference type="ARBA" id="ARBA00022793"/>
    </source>
</evidence>
<accession>A0A7D8V1P8</accession>
<dbReference type="SUPFAM" id="SSF117856">
    <property type="entry name" value="AF0104/ALDC/Ptd012-like"/>
    <property type="match status" value="1"/>
</dbReference>
<comment type="pathway">
    <text evidence="2">Polyol metabolism; (R,R)-butane-2,3-diol biosynthesis; (R,R)-butane-2,3-diol from pyruvate: step 2/3.</text>
</comment>
<dbReference type="PANTHER" id="PTHR35524:SF1">
    <property type="entry name" value="ALPHA-ACETOLACTATE DECARBOXYLASE"/>
    <property type="match status" value="1"/>
</dbReference>
<evidence type="ECO:0000256" key="7">
    <source>
        <dbReference type="ARBA" id="ARBA00023061"/>
    </source>
</evidence>
<dbReference type="InterPro" id="IPR005128">
    <property type="entry name" value="Acetolactate_a_deCO2ase"/>
</dbReference>
<dbReference type="PANTHER" id="PTHR35524">
    <property type="entry name" value="ALPHA-ACETOLACTATE DECARBOXYLASE"/>
    <property type="match status" value="1"/>
</dbReference>
<dbReference type="PIRSF" id="PIRSF001332">
    <property type="entry name" value="Acetolac_decarb"/>
    <property type="match status" value="1"/>
</dbReference>
<evidence type="ECO:0000256" key="1">
    <source>
        <dbReference type="ARBA" id="ARBA00001784"/>
    </source>
</evidence>
<protein>
    <recommendedName>
        <fullName evidence="5">Alpha-acetolactate decarboxylase</fullName>
        <ecNumber evidence="4">4.1.1.5</ecNumber>
    </recommendedName>
</protein>
<dbReference type="UniPathway" id="UPA00626">
    <property type="reaction ID" value="UER00678"/>
</dbReference>
<dbReference type="Pfam" id="PF03306">
    <property type="entry name" value="AAL_decarboxy"/>
    <property type="match status" value="1"/>
</dbReference>
<proteinExistence type="inferred from homology"/>
<dbReference type="CDD" id="cd17299">
    <property type="entry name" value="acetolactate_decarboxylase"/>
    <property type="match status" value="1"/>
</dbReference>
<reference evidence="9 10" key="1">
    <citation type="journal article" date="2019" name="PLoS Genet.">
        <title>Convergent evolution of linked mating-type loci in basidiomycete fungi.</title>
        <authorList>
            <person name="Sun S."/>
            <person name="Coelho M.A."/>
            <person name="Heitman J."/>
            <person name="Nowrousian M."/>
        </authorList>
    </citation>
    <scope>NUCLEOTIDE SEQUENCE [LARGE SCALE GENOMIC DNA]</scope>
    <source>
        <strain evidence="9 10">CBS 4282</strain>
    </source>
</reference>
<evidence type="ECO:0000256" key="4">
    <source>
        <dbReference type="ARBA" id="ARBA00013204"/>
    </source>
</evidence>
<dbReference type="EC" id="4.1.1.5" evidence="4"/>
<keyword evidence="7" id="KW-0005">Acetoin biosynthesis</keyword>
<dbReference type="GO" id="GO:0047605">
    <property type="term" value="F:acetolactate decarboxylase activity"/>
    <property type="evidence" value="ECO:0007669"/>
    <property type="project" value="UniProtKB-EC"/>
</dbReference>
<comment type="caution">
    <text evidence="9">The sequence shown here is derived from an EMBL/GenBank/DDBJ whole genome shotgun (WGS) entry which is preliminary data.</text>
</comment>
<dbReference type="OrthoDB" id="509395at2759"/>
<gene>
    <name evidence="9" type="ORF">VHUM_01760</name>
</gene>
<dbReference type="Proteomes" id="UP000473826">
    <property type="component" value="Unassembled WGS sequence"/>
</dbReference>
<dbReference type="EMBL" id="QKWK01000004">
    <property type="protein sequence ID" value="TXT11009.1"/>
    <property type="molecule type" value="Genomic_DNA"/>
</dbReference>
<dbReference type="Gene3D" id="3.30.1330.80">
    <property type="entry name" value="Hypothetical protein, similar to alpha- acetolactate decarboxylase, domain 2"/>
    <property type="match status" value="2"/>
</dbReference>
<evidence type="ECO:0000313" key="9">
    <source>
        <dbReference type="EMBL" id="TXT11009.1"/>
    </source>
</evidence>
<keyword evidence="10" id="KW-1185">Reference proteome</keyword>